<dbReference type="EMBL" id="JAMKFB020000024">
    <property type="protein sequence ID" value="KAL0157337.1"/>
    <property type="molecule type" value="Genomic_DNA"/>
</dbReference>
<proteinExistence type="predicted"/>
<dbReference type="AlphaFoldDB" id="A0ABD0N5C6"/>
<comment type="caution">
    <text evidence="2">The sequence shown here is derived from an EMBL/GenBank/DDBJ whole genome shotgun (WGS) entry which is preliminary data.</text>
</comment>
<reference evidence="2 3" key="1">
    <citation type="submission" date="2024-05" db="EMBL/GenBank/DDBJ databases">
        <title>Genome sequencing and assembly of Indian major carp, Cirrhinus mrigala (Hamilton, 1822).</title>
        <authorList>
            <person name="Mohindra V."/>
            <person name="Chowdhury L.M."/>
            <person name="Lal K."/>
            <person name="Jena J.K."/>
        </authorList>
    </citation>
    <scope>NUCLEOTIDE SEQUENCE [LARGE SCALE GENOMIC DNA]</scope>
    <source>
        <strain evidence="2">CM1030</strain>
        <tissue evidence="2">Blood</tissue>
    </source>
</reference>
<evidence type="ECO:0000313" key="3">
    <source>
        <dbReference type="Proteomes" id="UP001529510"/>
    </source>
</evidence>
<feature type="compositionally biased region" description="Polar residues" evidence="1">
    <location>
        <begin position="99"/>
        <end position="125"/>
    </location>
</feature>
<gene>
    <name evidence="2" type="ORF">M9458_048583</name>
</gene>
<dbReference type="Proteomes" id="UP001529510">
    <property type="component" value="Unassembled WGS sequence"/>
</dbReference>
<name>A0ABD0N5C6_CIRMR</name>
<accession>A0ABD0N5C6</accession>
<evidence type="ECO:0008006" key="4">
    <source>
        <dbReference type="Google" id="ProtNLM"/>
    </source>
</evidence>
<keyword evidence="3" id="KW-1185">Reference proteome</keyword>
<evidence type="ECO:0000256" key="1">
    <source>
        <dbReference type="SAM" id="MobiDB-lite"/>
    </source>
</evidence>
<protein>
    <recommendedName>
        <fullName evidence="4">Retrotransposon gag domain-containing protein</fullName>
    </recommendedName>
</protein>
<evidence type="ECO:0000313" key="2">
    <source>
        <dbReference type="EMBL" id="KAL0157337.1"/>
    </source>
</evidence>
<feature type="region of interest" description="Disordered" evidence="1">
    <location>
        <begin position="99"/>
        <end position="130"/>
    </location>
</feature>
<feature type="non-terminal residue" evidence="2">
    <location>
        <position position="228"/>
    </location>
</feature>
<sequence length="228" mass="24613">MDPASRLFHLHQGNRPIEDYIMDFCGLCHLVAFNDMALKDIFRHGLNEPIRSQLPGGKIHWTLEQYIDFALLLVGSPFTVGIADEGPRNRAVTPIPQTAHVTSAKPQPAHVTSANPKPAHVTSSAPRPAHAMPATPGPVHAMPAHLESAPVMAALLQLAHKRAAISKPVHKKAVIPEPVHKMAAIPKPVHKMAAPSESPAKMAATPEPHPSKIVSFKSHLAMSHPKQI</sequence>
<organism evidence="2 3">
    <name type="scientific">Cirrhinus mrigala</name>
    <name type="common">Mrigala</name>
    <dbReference type="NCBI Taxonomy" id="683832"/>
    <lineage>
        <taxon>Eukaryota</taxon>
        <taxon>Metazoa</taxon>
        <taxon>Chordata</taxon>
        <taxon>Craniata</taxon>
        <taxon>Vertebrata</taxon>
        <taxon>Euteleostomi</taxon>
        <taxon>Actinopterygii</taxon>
        <taxon>Neopterygii</taxon>
        <taxon>Teleostei</taxon>
        <taxon>Ostariophysi</taxon>
        <taxon>Cypriniformes</taxon>
        <taxon>Cyprinidae</taxon>
        <taxon>Labeoninae</taxon>
        <taxon>Labeonini</taxon>
        <taxon>Cirrhinus</taxon>
    </lineage>
</organism>